<sequence>MKQYIFTSVLLMASSLLMASTHAETRFKKASQTSDTRTVLLADDFENGISLQVQKLLNCSDPSKQAGISISSETKASGSNSLKISNSPTVQHAFMPALSQWFKGPELLKSGTLTVSFDIYIPKESPTIISLEARDYSVNPSTNHFKAVITPIGFRLGDISKGFTPGKWIHFEYKIPINKANQNIICTATEEIGPAKIISIPTKSGQNLSWLGIMLLQKNKSFAYMDNLVITVDKTL</sequence>
<evidence type="ECO:0000313" key="3">
    <source>
        <dbReference type="Proteomes" id="UP001214250"/>
    </source>
</evidence>
<keyword evidence="1" id="KW-0732">Signal</keyword>
<dbReference type="Proteomes" id="UP001214250">
    <property type="component" value="Chromosome 1"/>
</dbReference>
<evidence type="ECO:0000313" key="2">
    <source>
        <dbReference type="EMBL" id="WDE95355.1"/>
    </source>
</evidence>
<name>A0ABY7VMU0_9BACT</name>
<dbReference type="EMBL" id="CP117811">
    <property type="protein sequence ID" value="WDE95355.1"/>
    <property type="molecule type" value="Genomic_DNA"/>
</dbReference>
<proteinExistence type="predicted"/>
<dbReference type="RefSeq" id="WP_274148838.1">
    <property type="nucleotide sequence ID" value="NZ_CP117811.1"/>
</dbReference>
<reference evidence="2 3" key="1">
    <citation type="submission" date="2023-02" db="EMBL/GenBank/DDBJ databases">
        <title>Genome sequence of Lentisphaera profundi SAORIC-696.</title>
        <authorList>
            <person name="Kim e."/>
            <person name="Cho J.-C."/>
            <person name="Choi A."/>
            <person name="Kang I."/>
        </authorList>
    </citation>
    <scope>NUCLEOTIDE SEQUENCE [LARGE SCALE GENOMIC DNA]</scope>
    <source>
        <strain evidence="2 3">SAORIC-696</strain>
    </source>
</reference>
<feature type="chain" id="PRO_5046998526" evidence="1">
    <location>
        <begin position="20"/>
        <end position="236"/>
    </location>
</feature>
<organism evidence="2 3">
    <name type="scientific">Lentisphaera profundi</name>
    <dbReference type="NCBI Taxonomy" id="1658616"/>
    <lineage>
        <taxon>Bacteria</taxon>
        <taxon>Pseudomonadati</taxon>
        <taxon>Lentisphaerota</taxon>
        <taxon>Lentisphaeria</taxon>
        <taxon>Lentisphaerales</taxon>
        <taxon>Lentisphaeraceae</taxon>
        <taxon>Lentisphaera</taxon>
    </lineage>
</organism>
<dbReference type="Gene3D" id="2.60.120.260">
    <property type="entry name" value="Galactose-binding domain-like"/>
    <property type="match status" value="1"/>
</dbReference>
<keyword evidence="3" id="KW-1185">Reference proteome</keyword>
<evidence type="ECO:0000256" key="1">
    <source>
        <dbReference type="SAM" id="SignalP"/>
    </source>
</evidence>
<protein>
    <submittedName>
        <fullName evidence="2">Uncharacterized protein</fullName>
    </submittedName>
</protein>
<accession>A0ABY7VMU0</accession>
<feature type="signal peptide" evidence="1">
    <location>
        <begin position="1"/>
        <end position="19"/>
    </location>
</feature>
<gene>
    <name evidence="2" type="ORF">PQO03_06435</name>
</gene>